<evidence type="ECO:0000256" key="3">
    <source>
        <dbReference type="ARBA" id="ARBA00023163"/>
    </source>
</evidence>
<dbReference type="PANTHER" id="PTHR47506">
    <property type="entry name" value="TRANSCRIPTIONAL REGULATORY PROTEIN"/>
    <property type="match status" value="1"/>
</dbReference>
<evidence type="ECO:0000313" key="7">
    <source>
        <dbReference type="Proteomes" id="UP000293289"/>
    </source>
</evidence>
<dbReference type="Pfam" id="PF00440">
    <property type="entry name" value="TetR_N"/>
    <property type="match status" value="1"/>
</dbReference>
<feature type="domain" description="HTH tetR-type" evidence="5">
    <location>
        <begin position="5"/>
        <end position="65"/>
    </location>
</feature>
<sequence>MTDEDEARARIVAAADALYYARGIHEVGMDAVRDASGLSLKRIYSIFPSKVELVVAVLSERRHVWDRGLAQAMATQPGPRGQLLAIYDFLRDWFESEDFRGCIFINSFGESGPTSDLVGVMVRTQKADFQRLVERLSLEAGGTATLARQLALLAEGAQTSAAIGNDPSWADDARAAAEALIDLALGRRAA</sequence>
<organism evidence="6 7">
    <name type="scientific">Agromyces ramosus</name>
    <dbReference type="NCBI Taxonomy" id="33879"/>
    <lineage>
        <taxon>Bacteria</taxon>
        <taxon>Bacillati</taxon>
        <taxon>Actinomycetota</taxon>
        <taxon>Actinomycetes</taxon>
        <taxon>Micrococcales</taxon>
        <taxon>Microbacteriaceae</taxon>
        <taxon>Agromyces</taxon>
    </lineage>
</organism>
<evidence type="ECO:0000256" key="2">
    <source>
        <dbReference type="ARBA" id="ARBA00023125"/>
    </source>
</evidence>
<name>A0A4V2EZG9_9MICO</name>
<dbReference type="PANTHER" id="PTHR47506:SF3">
    <property type="entry name" value="HTH-TYPE TRANSCRIPTIONAL REGULATOR LMRA"/>
    <property type="match status" value="1"/>
</dbReference>
<dbReference type="SUPFAM" id="SSF46689">
    <property type="entry name" value="Homeodomain-like"/>
    <property type="match status" value="1"/>
</dbReference>
<keyword evidence="2 4" id="KW-0238">DNA-binding</keyword>
<keyword evidence="3" id="KW-0804">Transcription</keyword>
<dbReference type="PROSITE" id="PS50977">
    <property type="entry name" value="HTH_TETR_2"/>
    <property type="match status" value="1"/>
</dbReference>
<dbReference type="InterPro" id="IPR009057">
    <property type="entry name" value="Homeodomain-like_sf"/>
</dbReference>
<reference evidence="6 7" key="1">
    <citation type="submission" date="2019-02" db="EMBL/GenBank/DDBJ databases">
        <title>Genomic Encyclopedia of Type Strains, Phase IV (KMG-IV): sequencing the most valuable type-strain genomes for metagenomic binning, comparative biology and taxonomic classification.</title>
        <authorList>
            <person name="Goeker M."/>
        </authorList>
    </citation>
    <scope>NUCLEOTIDE SEQUENCE [LARGE SCALE GENOMIC DNA]</scope>
    <source>
        <strain evidence="6 7">DSM 43045</strain>
    </source>
</reference>
<dbReference type="InterPro" id="IPR036271">
    <property type="entry name" value="Tet_transcr_reg_TetR-rel_C_sf"/>
</dbReference>
<feature type="DNA-binding region" description="H-T-H motif" evidence="4">
    <location>
        <begin position="28"/>
        <end position="47"/>
    </location>
</feature>
<dbReference type="Gene3D" id="1.10.357.10">
    <property type="entry name" value="Tetracycline Repressor, domain 2"/>
    <property type="match status" value="1"/>
</dbReference>
<protein>
    <submittedName>
        <fullName evidence="6">TetR family transcriptional regulator</fullName>
    </submittedName>
</protein>
<comment type="caution">
    <text evidence="6">The sequence shown here is derived from an EMBL/GenBank/DDBJ whole genome shotgun (WGS) entry which is preliminary data.</text>
</comment>
<accession>A0A4V2EZG9</accession>
<dbReference type="OrthoDB" id="4214267at2"/>
<dbReference type="SUPFAM" id="SSF48498">
    <property type="entry name" value="Tetracyclin repressor-like, C-terminal domain"/>
    <property type="match status" value="1"/>
</dbReference>
<evidence type="ECO:0000256" key="1">
    <source>
        <dbReference type="ARBA" id="ARBA00023015"/>
    </source>
</evidence>
<keyword evidence="1" id="KW-0805">Transcription regulation</keyword>
<evidence type="ECO:0000256" key="4">
    <source>
        <dbReference type="PROSITE-ProRule" id="PRU00335"/>
    </source>
</evidence>
<gene>
    <name evidence="6" type="ORF">EV187_2177</name>
</gene>
<proteinExistence type="predicted"/>
<dbReference type="GO" id="GO:0003677">
    <property type="term" value="F:DNA binding"/>
    <property type="evidence" value="ECO:0007669"/>
    <property type="project" value="UniProtKB-UniRule"/>
</dbReference>
<dbReference type="EMBL" id="SGWY01000002">
    <property type="protein sequence ID" value="RZS66450.1"/>
    <property type="molecule type" value="Genomic_DNA"/>
</dbReference>
<dbReference type="RefSeq" id="WP_130353039.1">
    <property type="nucleotide sequence ID" value="NZ_SGWY01000002.1"/>
</dbReference>
<dbReference type="InterPro" id="IPR001647">
    <property type="entry name" value="HTH_TetR"/>
</dbReference>
<dbReference type="AlphaFoldDB" id="A0A4V2EZG9"/>
<evidence type="ECO:0000313" key="6">
    <source>
        <dbReference type="EMBL" id="RZS66450.1"/>
    </source>
</evidence>
<dbReference type="Proteomes" id="UP000293289">
    <property type="component" value="Unassembled WGS sequence"/>
</dbReference>
<keyword evidence="7" id="KW-1185">Reference proteome</keyword>
<evidence type="ECO:0000259" key="5">
    <source>
        <dbReference type="PROSITE" id="PS50977"/>
    </source>
</evidence>